<organism evidence="2 3">
    <name type="scientific">Roseiterribacter gracilis</name>
    <dbReference type="NCBI Taxonomy" id="2812848"/>
    <lineage>
        <taxon>Bacteria</taxon>
        <taxon>Pseudomonadati</taxon>
        <taxon>Pseudomonadota</taxon>
        <taxon>Alphaproteobacteria</taxon>
        <taxon>Rhodospirillales</taxon>
        <taxon>Roseiterribacteraceae</taxon>
        <taxon>Roseiterribacter</taxon>
    </lineage>
</organism>
<evidence type="ECO:0000313" key="2">
    <source>
        <dbReference type="EMBL" id="GIL38726.1"/>
    </source>
</evidence>
<name>A0A8S8XBZ0_9PROT</name>
<dbReference type="RefSeq" id="WP_420241782.1">
    <property type="nucleotide sequence ID" value="NZ_BOPV01000001.1"/>
</dbReference>
<dbReference type="PANTHER" id="PTHR43245:SF58">
    <property type="entry name" value="BLL5923 PROTEIN"/>
    <property type="match status" value="1"/>
</dbReference>
<feature type="domain" description="NAD-dependent epimerase/dehydratase" evidence="1">
    <location>
        <begin position="3"/>
        <end position="196"/>
    </location>
</feature>
<protein>
    <submittedName>
        <fullName evidence="2">Epimerase</fullName>
    </submittedName>
</protein>
<proteinExistence type="predicted"/>
<dbReference type="SUPFAM" id="SSF51735">
    <property type="entry name" value="NAD(P)-binding Rossmann-fold domains"/>
    <property type="match status" value="1"/>
</dbReference>
<dbReference type="EMBL" id="BOPV01000001">
    <property type="protein sequence ID" value="GIL38726.1"/>
    <property type="molecule type" value="Genomic_DNA"/>
</dbReference>
<dbReference type="AlphaFoldDB" id="A0A8S8XBZ0"/>
<evidence type="ECO:0000259" key="1">
    <source>
        <dbReference type="Pfam" id="PF01370"/>
    </source>
</evidence>
<evidence type="ECO:0000313" key="3">
    <source>
        <dbReference type="Proteomes" id="UP000681075"/>
    </source>
</evidence>
<dbReference type="PANTHER" id="PTHR43245">
    <property type="entry name" value="BIFUNCTIONAL POLYMYXIN RESISTANCE PROTEIN ARNA"/>
    <property type="match status" value="1"/>
</dbReference>
<keyword evidence="3" id="KW-1185">Reference proteome</keyword>
<dbReference type="Gene3D" id="3.40.50.720">
    <property type="entry name" value="NAD(P)-binding Rossmann-like Domain"/>
    <property type="match status" value="1"/>
</dbReference>
<dbReference type="InterPro" id="IPR050177">
    <property type="entry name" value="Lipid_A_modif_metabolic_enz"/>
</dbReference>
<gene>
    <name evidence="2" type="ORF">TMPK1_09630</name>
</gene>
<dbReference type="Pfam" id="PF01370">
    <property type="entry name" value="Epimerase"/>
    <property type="match status" value="1"/>
</dbReference>
<comment type="caution">
    <text evidence="2">The sequence shown here is derived from an EMBL/GenBank/DDBJ whole genome shotgun (WGS) entry which is preliminary data.</text>
</comment>
<dbReference type="InterPro" id="IPR036291">
    <property type="entry name" value="NAD(P)-bd_dom_sf"/>
</dbReference>
<accession>A0A8S8XBZ0</accession>
<sequence length="284" mass="31450">MKVLVTGATGFVGRALVPALHDHELVTPSRAELGDIGAATDWRPYLQGVDAVVHLANRAHDSRIGEGEIRRINVDGTRRLAEQALEARVSRFIYLSSIKAVTERSVHPLSERDVPMPTSTYGRTKLNTERMLRDLPLQLLLLRPPLIVGPGAKANLRSLLRLADTPFPLPFGEIENRRSMLALSNLTDAIRLSLETGVTGTYLLADEPPVSTAWLLERLRSSLGRPARLLRAPEFVRRLAPAALIEDLEIDPRGFANATGFKPFFRLEQAIETMVAAYRLSKAR</sequence>
<reference evidence="2" key="1">
    <citation type="submission" date="2021-02" db="EMBL/GenBank/DDBJ databases">
        <title>Genome sequence of Rhodospirillales sp. strain TMPK1 isolated from soil.</title>
        <authorList>
            <person name="Nakai R."/>
            <person name="Kusada H."/>
            <person name="Tamaki H."/>
        </authorList>
    </citation>
    <scope>NUCLEOTIDE SEQUENCE</scope>
    <source>
        <strain evidence="2">TMPK1</strain>
    </source>
</reference>
<dbReference type="InterPro" id="IPR001509">
    <property type="entry name" value="Epimerase_deHydtase"/>
</dbReference>
<dbReference type="Proteomes" id="UP000681075">
    <property type="component" value="Unassembled WGS sequence"/>
</dbReference>